<sequence length="99" mass="11020">MTSMTVMILDSWIIAGSLKNDYKYIRLQEEARGLPLPSSADIDSLGILRNALPQGENKLPWYTFCDGAMLVMAGLVYDKVFGSVDRGTPPSWGTNFICW</sequence>
<comment type="caution">
    <text evidence="1">The sequence shown here is derived from an EMBL/GenBank/DDBJ whole genome shotgun (WGS) entry which is preliminary data.</text>
</comment>
<organism evidence="1 2">
    <name type="scientific">Lithospermum erythrorhizon</name>
    <name type="common">Purple gromwell</name>
    <name type="synonym">Lithospermum officinale var. erythrorhizon</name>
    <dbReference type="NCBI Taxonomy" id="34254"/>
    <lineage>
        <taxon>Eukaryota</taxon>
        <taxon>Viridiplantae</taxon>
        <taxon>Streptophyta</taxon>
        <taxon>Embryophyta</taxon>
        <taxon>Tracheophyta</taxon>
        <taxon>Spermatophyta</taxon>
        <taxon>Magnoliopsida</taxon>
        <taxon>eudicotyledons</taxon>
        <taxon>Gunneridae</taxon>
        <taxon>Pentapetalae</taxon>
        <taxon>asterids</taxon>
        <taxon>lamiids</taxon>
        <taxon>Boraginales</taxon>
        <taxon>Boraginaceae</taxon>
        <taxon>Boraginoideae</taxon>
        <taxon>Lithospermeae</taxon>
        <taxon>Lithospermum</taxon>
    </lineage>
</organism>
<evidence type="ECO:0000313" key="2">
    <source>
        <dbReference type="Proteomes" id="UP001454036"/>
    </source>
</evidence>
<accession>A0AAV3Q191</accession>
<keyword evidence="2" id="KW-1185">Reference proteome</keyword>
<protein>
    <submittedName>
        <fullName evidence="1">Uncharacterized protein</fullName>
    </submittedName>
</protein>
<dbReference type="Proteomes" id="UP001454036">
    <property type="component" value="Unassembled WGS sequence"/>
</dbReference>
<name>A0AAV3Q191_LITER</name>
<dbReference type="AlphaFoldDB" id="A0AAV3Q191"/>
<proteinExistence type="predicted"/>
<reference evidence="1 2" key="1">
    <citation type="submission" date="2024-01" db="EMBL/GenBank/DDBJ databases">
        <title>The complete chloroplast genome sequence of Lithospermum erythrorhizon: insights into the phylogenetic relationship among Boraginaceae species and the maternal lineages of purple gromwells.</title>
        <authorList>
            <person name="Okada T."/>
            <person name="Watanabe K."/>
        </authorList>
    </citation>
    <scope>NUCLEOTIDE SEQUENCE [LARGE SCALE GENOMIC DNA]</scope>
</reference>
<evidence type="ECO:0000313" key="1">
    <source>
        <dbReference type="EMBL" id="GAA0156711.1"/>
    </source>
</evidence>
<dbReference type="EMBL" id="BAABME010049777">
    <property type="protein sequence ID" value="GAA0156711.1"/>
    <property type="molecule type" value="Genomic_DNA"/>
</dbReference>
<gene>
    <name evidence="1" type="ORF">LIER_44121</name>
</gene>